<organism evidence="2 3">
    <name type="scientific">Apatococcus lobatus</name>
    <dbReference type="NCBI Taxonomy" id="904363"/>
    <lineage>
        <taxon>Eukaryota</taxon>
        <taxon>Viridiplantae</taxon>
        <taxon>Chlorophyta</taxon>
        <taxon>core chlorophytes</taxon>
        <taxon>Trebouxiophyceae</taxon>
        <taxon>Chlorellales</taxon>
        <taxon>Chlorellaceae</taxon>
        <taxon>Apatococcus</taxon>
    </lineage>
</organism>
<dbReference type="SUPFAM" id="SSF53474">
    <property type="entry name" value="alpha/beta-Hydrolases"/>
    <property type="match status" value="1"/>
</dbReference>
<dbReference type="Gene3D" id="3.40.50.1820">
    <property type="entry name" value="alpha/beta hydrolase"/>
    <property type="match status" value="1"/>
</dbReference>
<dbReference type="InterPro" id="IPR003386">
    <property type="entry name" value="LACT/PDAT_acylTrfase"/>
</dbReference>
<accession>A0AAW1S5W7</accession>
<evidence type="ECO:0000313" key="3">
    <source>
        <dbReference type="Proteomes" id="UP001438707"/>
    </source>
</evidence>
<feature type="chain" id="PRO_5043946045" evidence="1">
    <location>
        <begin position="27"/>
        <end position="447"/>
    </location>
</feature>
<name>A0AAW1S5W7_9CHLO</name>
<dbReference type="EMBL" id="JALJOS010000003">
    <property type="protein sequence ID" value="KAK9841450.1"/>
    <property type="molecule type" value="Genomic_DNA"/>
</dbReference>
<gene>
    <name evidence="2" type="ORF">WJX74_006021</name>
</gene>
<dbReference type="PANTHER" id="PTHR11440">
    <property type="entry name" value="LECITHIN-CHOLESTEROL ACYLTRANSFERASE-RELATED"/>
    <property type="match status" value="1"/>
</dbReference>
<dbReference type="GO" id="GO:0006629">
    <property type="term" value="P:lipid metabolic process"/>
    <property type="evidence" value="ECO:0007669"/>
    <property type="project" value="InterPro"/>
</dbReference>
<evidence type="ECO:0000256" key="1">
    <source>
        <dbReference type="SAM" id="SignalP"/>
    </source>
</evidence>
<keyword evidence="3" id="KW-1185">Reference proteome</keyword>
<feature type="signal peptide" evidence="1">
    <location>
        <begin position="1"/>
        <end position="26"/>
    </location>
</feature>
<proteinExistence type="predicted"/>
<dbReference type="Proteomes" id="UP001438707">
    <property type="component" value="Unassembled WGS sequence"/>
</dbReference>
<keyword evidence="1" id="KW-0732">Signal</keyword>
<dbReference type="AlphaFoldDB" id="A0AAW1S5W7"/>
<comment type="caution">
    <text evidence="2">The sequence shown here is derived from an EMBL/GenBank/DDBJ whole genome shotgun (WGS) entry which is preliminary data.</text>
</comment>
<dbReference type="InterPro" id="IPR029058">
    <property type="entry name" value="AB_hydrolase_fold"/>
</dbReference>
<dbReference type="Pfam" id="PF02450">
    <property type="entry name" value="LCAT"/>
    <property type="match status" value="2"/>
</dbReference>
<evidence type="ECO:0000313" key="2">
    <source>
        <dbReference type="EMBL" id="KAK9841450.1"/>
    </source>
</evidence>
<protein>
    <submittedName>
        <fullName evidence="2">Uncharacterized protein</fullName>
    </submittedName>
</protein>
<reference evidence="2 3" key="1">
    <citation type="journal article" date="2024" name="Nat. Commun.">
        <title>Phylogenomics reveals the evolutionary origins of lichenization in chlorophyte algae.</title>
        <authorList>
            <person name="Puginier C."/>
            <person name="Libourel C."/>
            <person name="Otte J."/>
            <person name="Skaloud P."/>
            <person name="Haon M."/>
            <person name="Grisel S."/>
            <person name="Petersen M."/>
            <person name="Berrin J.G."/>
            <person name="Delaux P.M."/>
            <person name="Dal Grande F."/>
            <person name="Keller J."/>
        </authorList>
    </citation>
    <scope>NUCLEOTIDE SEQUENCE [LARGE SCALE GENOMIC DNA]</scope>
    <source>
        <strain evidence="2 3">SAG 2145</strain>
    </source>
</reference>
<dbReference type="GO" id="GO:0008374">
    <property type="term" value="F:O-acyltransferase activity"/>
    <property type="evidence" value="ECO:0007669"/>
    <property type="project" value="InterPro"/>
</dbReference>
<sequence>MTLPSYVFRAAIVFYLFSRFCGFASGATRSPVVVVPGLAGSVLEERIIHANSHPWWWFCQGVHDWQVLWFSLQAASRPNCLLDEMQIHFDPNTGRYHNQTGVEIRPYDWGGLTGVAALDPDAPSYSGTYSELIKGLQDKGYTAKKDLFGAPFDFRLNAEALQQVGFFTNLTLLVEAAVEGNEGSKATIVAHSMGALATTFWLSRKGDAWVDQHIAAFISVSAPWQGSPTALKGSISGDNFDISVIPHDLLRPLQSTAPSGPWLFPASDVWGDKILVETAGGDKYKASDALQMLHDLNLTQQAELYGRSHGATYPLPKLNVPMYCLHGSHVSTDYTFQYDVQHFSAAPPPAPASRTSGDGDGTVDIRSLTACKEFGPQVKIYNFPNASHLGILQQKDAVAGIIDLIHTGSTRQHIYSSWRHRLQQFKQSLLRPWQQSTDSRRAGPHSS</sequence>